<keyword evidence="3" id="KW-0479">Metal-binding</keyword>
<dbReference type="InterPro" id="IPR036324">
    <property type="entry name" value="Mn/Fe_SOD_N_sf"/>
</dbReference>
<dbReference type="Gene3D" id="1.10.287.990">
    <property type="entry name" value="Fe,Mn superoxide dismutase (SOD) domain"/>
    <property type="match status" value="1"/>
</dbReference>
<organism evidence="7 8">
    <name type="scientific">Gracilibacillus orientalis</name>
    <dbReference type="NCBI Taxonomy" id="334253"/>
    <lineage>
        <taxon>Bacteria</taxon>
        <taxon>Bacillati</taxon>
        <taxon>Bacillota</taxon>
        <taxon>Bacilli</taxon>
        <taxon>Bacillales</taxon>
        <taxon>Bacillaceae</taxon>
        <taxon>Gracilibacillus</taxon>
    </lineage>
</organism>
<keyword evidence="8" id="KW-1185">Reference proteome</keyword>
<dbReference type="SUPFAM" id="SSF46609">
    <property type="entry name" value="Fe,Mn superoxide dismutase (SOD), N-terminal domain"/>
    <property type="match status" value="1"/>
</dbReference>
<evidence type="ECO:0000313" key="7">
    <source>
        <dbReference type="EMBL" id="SFL52396.1"/>
    </source>
</evidence>
<dbReference type="EC" id="1.15.1.1" evidence="2"/>
<evidence type="ECO:0000259" key="5">
    <source>
        <dbReference type="Pfam" id="PF00081"/>
    </source>
</evidence>
<feature type="domain" description="Manganese/iron superoxide dismutase N-terminal" evidence="5">
    <location>
        <begin position="79"/>
        <end position="158"/>
    </location>
</feature>
<dbReference type="SUPFAM" id="SSF54719">
    <property type="entry name" value="Fe,Mn superoxide dismutase (SOD), C-terminal domain"/>
    <property type="match status" value="1"/>
</dbReference>
<feature type="domain" description="Manganese/iron superoxide dismutase C-terminal" evidence="6">
    <location>
        <begin position="165"/>
        <end position="267"/>
    </location>
</feature>
<dbReference type="InterPro" id="IPR050265">
    <property type="entry name" value="Fe/Mn_Superoxide_Dismutase"/>
</dbReference>
<dbReference type="Pfam" id="PF00081">
    <property type="entry name" value="Sod_Fe_N"/>
    <property type="match status" value="1"/>
</dbReference>
<evidence type="ECO:0000259" key="6">
    <source>
        <dbReference type="Pfam" id="PF02777"/>
    </source>
</evidence>
<dbReference type="EMBL" id="FOTR01000002">
    <property type="protein sequence ID" value="SFL52396.1"/>
    <property type="molecule type" value="Genomic_DNA"/>
</dbReference>
<dbReference type="InterPro" id="IPR019832">
    <property type="entry name" value="Mn/Fe_SOD_C"/>
</dbReference>
<evidence type="ECO:0000256" key="1">
    <source>
        <dbReference type="ARBA" id="ARBA00008714"/>
    </source>
</evidence>
<sequence length="279" mass="32744">MLDWGEKLKQTVQGTELSEDEKMHAIQQVEKWQENIHQLFKEGQDEAYQDRMLDLRAAGENLITEIQSSSSRESVPYGKHKLPPLPYAYDALEPYISEQIMWLHHTKHHQSYVDGLNKAEEALYTGKKGKEPIKHWLREQAFNGSGHYLHTIFWDNMTPNSKKKPSGSLLKQIEKDFGSWNSFKALFTKVAESVEGNGWAVLLWSPRSGKLAIQSFEKHQLFQVPDTIPLLVLDVWEHAYYLQHYNDKASYIKNWWNVVNWDNVNERFNKAKNLKWQLF</sequence>
<dbReference type="InterPro" id="IPR036314">
    <property type="entry name" value="SOD_C_sf"/>
</dbReference>
<dbReference type="Pfam" id="PF02777">
    <property type="entry name" value="Sod_Fe_C"/>
    <property type="match status" value="1"/>
</dbReference>
<dbReference type="InterPro" id="IPR001189">
    <property type="entry name" value="Mn/Fe_SOD"/>
</dbReference>
<dbReference type="Proteomes" id="UP000198565">
    <property type="component" value="Unassembled WGS sequence"/>
</dbReference>
<dbReference type="InterPro" id="IPR019831">
    <property type="entry name" value="Mn/Fe_SOD_N"/>
</dbReference>
<dbReference type="PROSITE" id="PS00088">
    <property type="entry name" value="SOD_MN"/>
    <property type="match status" value="1"/>
</dbReference>
<dbReference type="AlphaFoldDB" id="A0A1I4IF62"/>
<evidence type="ECO:0000313" key="8">
    <source>
        <dbReference type="Proteomes" id="UP000198565"/>
    </source>
</evidence>
<protein>
    <recommendedName>
        <fullName evidence="2">superoxide dismutase</fullName>
        <ecNumber evidence="2">1.15.1.1</ecNumber>
    </recommendedName>
</protein>
<keyword evidence="4" id="KW-0560">Oxidoreductase</keyword>
<dbReference type="Gene3D" id="3.55.40.20">
    <property type="entry name" value="Iron/manganese superoxide dismutase, C-terminal domain"/>
    <property type="match status" value="1"/>
</dbReference>
<name>A0A1I4IF62_9BACI</name>
<evidence type="ECO:0000256" key="2">
    <source>
        <dbReference type="ARBA" id="ARBA00012682"/>
    </source>
</evidence>
<accession>A0A1I4IF62</accession>
<reference evidence="8" key="1">
    <citation type="submission" date="2016-10" db="EMBL/GenBank/DDBJ databases">
        <authorList>
            <person name="Varghese N."/>
            <person name="Submissions S."/>
        </authorList>
    </citation>
    <scope>NUCLEOTIDE SEQUENCE [LARGE SCALE GENOMIC DNA]</scope>
    <source>
        <strain evidence="8">CGMCC 1.4250</strain>
    </source>
</reference>
<dbReference type="PRINTS" id="PR01703">
    <property type="entry name" value="MNSODISMTASE"/>
</dbReference>
<dbReference type="InterPro" id="IPR019833">
    <property type="entry name" value="Mn/Fe_SOD_BS"/>
</dbReference>
<dbReference type="GO" id="GO:0046872">
    <property type="term" value="F:metal ion binding"/>
    <property type="evidence" value="ECO:0007669"/>
    <property type="project" value="UniProtKB-KW"/>
</dbReference>
<gene>
    <name evidence="7" type="ORF">SAMN04487943_10249</name>
</gene>
<dbReference type="GO" id="GO:0004784">
    <property type="term" value="F:superoxide dismutase activity"/>
    <property type="evidence" value="ECO:0007669"/>
    <property type="project" value="UniProtKB-EC"/>
</dbReference>
<dbReference type="PANTHER" id="PTHR11404:SF6">
    <property type="entry name" value="SUPEROXIDE DISMUTASE [MN], MITOCHONDRIAL"/>
    <property type="match status" value="1"/>
</dbReference>
<evidence type="ECO:0000256" key="4">
    <source>
        <dbReference type="ARBA" id="ARBA00023002"/>
    </source>
</evidence>
<dbReference type="PANTHER" id="PTHR11404">
    <property type="entry name" value="SUPEROXIDE DISMUTASE 2"/>
    <property type="match status" value="1"/>
</dbReference>
<dbReference type="STRING" id="334253.SAMN04487943_10249"/>
<evidence type="ECO:0000256" key="3">
    <source>
        <dbReference type="ARBA" id="ARBA00022723"/>
    </source>
</evidence>
<dbReference type="FunFam" id="3.55.40.20:FF:000004">
    <property type="entry name" value="Superoxide dismutase [Fe]"/>
    <property type="match status" value="1"/>
</dbReference>
<proteinExistence type="inferred from homology"/>
<comment type="similarity">
    <text evidence="1">Belongs to the iron/manganese superoxide dismutase family.</text>
</comment>